<dbReference type="HOGENOM" id="CLU_060753_0_0_1"/>
<dbReference type="Proteomes" id="UP000007875">
    <property type="component" value="Unassembled WGS sequence"/>
</dbReference>
<keyword evidence="6" id="KW-1185">Reference proteome</keyword>
<keyword evidence="2" id="KW-1015">Disulfide bond</keyword>
<organism evidence="5 6">
    <name type="scientific">Ciona savignyi</name>
    <name type="common">Pacific transparent sea squirt</name>
    <dbReference type="NCBI Taxonomy" id="51511"/>
    <lineage>
        <taxon>Eukaryota</taxon>
        <taxon>Metazoa</taxon>
        <taxon>Chordata</taxon>
        <taxon>Tunicata</taxon>
        <taxon>Ascidiacea</taxon>
        <taxon>Phlebobranchia</taxon>
        <taxon>Cionidae</taxon>
        <taxon>Ciona</taxon>
    </lineage>
</organism>
<dbReference type="InterPro" id="IPR001507">
    <property type="entry name" value="ZP_dom"/>
</dbReference>
<reference evidence="5" key="2">
    <citation type="submission" date="2025-08" db="UniProtKB">
        <authorList>
            <consortium name="Ensembl"/>
        </authorList>
    </citation>
    <scope>IDENTIFICATION</scope>
</reference>
<dbReference type="PANTHER" id="PTHR14002">
    <property type="entry name" value="ENDOGLIN/TGF-BETA RECEPTOR TYPE III"/>
    <property type="match status" value="1"/>
</dbReference>
<name>H2YH39_CIOSA</name>
<protein>
    <recommendedName>
        <fullName evidence="4">ZP domain-containing protein</fullName>
    </recommendedName>
</protein>
<dbReference type="STRING" id="51511.ENSCSAVP00000004638"/>
<keyword evidence="3" id="KW-0812">Transmembrane</keyword>
<reference evidence="6" key="1">
    <citation type="submission" date="2003-08" db="EMBL/GenBank/DDBJ databases">
        <authorList>
            <person name="Birren B."/>
            <person name="Nusbaum C."/>
            <person name="Abebe A."/>
            <person name="Abouelleil A."/>
            <person name="Adekoya E."/>
            <person name="Ait-zahra M."/>
            <person name="Allen N."/>
            <person name="Allen T."/>
            <person name="An P."/>
            <person name="Anderson M."/>
            <person name="Anderson S."/>
            <person name="Arachchi H."/>
            <person name="Armbruster J."/>
            <person name="Bachantsang P."/>
            <person name="Baldwin J."/>
            <person name="Barry A."/>
            <person name="Bayul T."/>
            <person name="Blitshsteyn B."/>
            <person name="Bloom T."/>
            <person name="Blye J."/>
            <person name="Boguslavskiy L."/>
            <person name="Borowsky M."/>
            <person name="Boukhgalter B."/>
            <person name="Brunache A."/>
            <person name="Butler J."/>
            <person name="Calixte N."/>
            <person name="Calvo S."/>
            <person name="Camarata J."/>
            <person name="Campo K."/>
            <person name="Chang J."/>
            <person name="Cheshatsang Y."/>
            <person name="Citroen M."/>
            <person name="Collymore A."/>
            <person name="Considine T."/>
            <person name="Cook A."/>
            <person name="Cooke P."/>
            <person name="Corum B."/>
            <person name="Cuomo C."/>
            <person name="David R."/>
            <person name="Dawoe T."/>
            <person name="Degray S."/>
            <person name="Dodge S."/>
            <person name="Dooley K."/>
            <person name="Dorje P."/>
            <person name="Dorjee K."/>
            <person name="Dorris L."/>
            <person name="Duffey N."/>
            <person name="Dupes A."/>
            <person name="Elkins T."/>
            <person name="Engels R."/>
            <person name="Erickson J."/>
            <person name="Farina A."/>
            <person name="Faro S."/>
            <person name="Ferreira P."/>
            <person name="Fischer H."/>
            <person name="Fitzgerald M."/>
            <person name="Foley K."/>
            <person name="Gage D."/>
            <person name="Galagan J."/>
            <person name="Gearin G."/>
            <person name="Gnerre S."/>
            <person name="Gnirke A."/>
            <person name="Goyette A."/>
            <person name="Graham J."/>
            <person name="Grandbois E."/>
            <person name="Gyaltsen K."/>
            <person name="Hafez N."/>
            <person name="Hagopian D."/>
            <person name="Hagos B."/>
            <person name="Hall J."/>
            <person name="Hatcher B."/>
            <person name="Heller A."/>
            <person name="Higgins H."/>
            <person name="Honan T."/>
            <person name="Horn A."/>
            <person name="Houde N."/>
            <person name="Hughes L."/>
            <person name="Hulme W."/>
            <person name="Husby E."/>
            <person name="Iliev I."/>
            <person name="Jaffe D."/>
            <person name="Jones C."/>
            <person name="Kamal M."/>
            <person name="Kamat A."/>
            <person name="Kamvysselis M."/>
            <person name="Karlsson E."/>
            <person name="Kells C."/>
            <person name="Kieu A."/>
            <person name="Kisner P."/>
            <person name="Kodira C."/>
            <person name="Kulbokas E."/>
            <person name="Labutti K."/>
            <person name="Lama D."/>
            <person name="Landers T."/>
            <person name="Leger J."/>
            <person name="Levine S."/>
            <person name="Lewis D."/>
            <person name="Lewis T."/>
            <person name="Lindblad-toh K."/>
            <person name="Liu X."/>
            <person name="Lokyitsang T."/>
            <person name="Lokyitsang Y."/>
            <person name="Lucien O."/>
            <person name="Lui A."/>
            <person name="Ma L.J."/>
            <person name="Mabbitt R."/>
            <person name="Macdonald J."/>
            <person name="Maclean C."/>
            <person name="Major J."/>
            <person name="Manning J."/>
            <person name="Marabella R."/>
            <person name="Maru K."/>
            <person name="Matthews C."/>
            <person name="Mauceli E."/>
            <person name="Mccarthy M."/>
            <person name="Mcdonough S."/>
            <person name="Mcghee T."/>
            <person name="Meldrim J."/>
            <person name="Meneus L."/>
            <person name="Mesirov J."/>
            <person name="Mihalev A."/>
            <person name="Mihova T."/>
            <person name="Mikkelsen T."/>
            <person name="Mlenga V."/>
            <person name="Moru K."/>
            <person name="Mozes J."/>
            <person name="Mulrain L."/>
            <person name="Munson G."/>
            <person name="Naylor J."/>
            <person name="Newes C."/>
            <person name="Nguyen C."/>
            <person name="Nguyen N."/>
            <person name="Nguyen T."/>
            <person name="Nicol R."/>
            <person name="Nielsen C."/>
            <person name="Nizzari M."/>
            <person name="Norbu C."/>
            <person name="Norbu N."/>
            <person name="O'donnell P."/>
            <person name="Okoawo O."/>
            <person name="O'leary S."/>
            <person name="Omotosho B."/>
            <person name="O'neill K."/>
            <person name="Osman S."/>
            <person name="Parker S."/>
            <person name="Perrin D."/>
            <person name="Phunkhang P."/>
            <person name="Piqani B."/>
            <person name="Purcell S."/>
            <person name="Rachupka T."/>
            <person name="Ramasamy U."/>
            <person name="Rameau R."/>
            <person name="Ray V."/>
            <person name="Raymond C."/>
            <person name="Retta R."/>
            <person name="Richardson S."/>
            <person name="Rise C."/>
            <person name="Rodriguez J."/>
            <person name="Rogers J."/>
            <person name="Rogov P."/>
            <person name="Rutman M."/>
            <person name="Schupbach R."/>
            <person name="Seaman C."/>
            <person name="Settipalli S."/>
            <person name="Sharpe T."/>
            <person name="Sheridan J."/>
            <person name="Sherpa N."/>
            <person name="Shi J."/>
            <person name="Smirnov S."/>
            <person name="Smith C."/>
            <person name="Sougnez C."/>
            <person name="Spencer B."/>
            <person name="Stalker J."/>
            <person name="Stange-thomann N."/>
            <person name="Stavropoulos S."/>
            <person name="Stetson K."/>
            <person name="Stone C."/>
            <person name="Stone S."/>
            <person name="Stubbs M."/>
            <person name="Talamas J."/>
            <person name="Tchuinga P."/>
            <person name="Tenzing P."/>
            <person name="Tesfaye S."/>
            <person name="Theodore J."/>
            <person name="Thoulutsang Y."/>
            <person name="Topham K."/>
            <person name="Towey S."/>
            <person name="Tsamla T."/>
            <person name="Tsomo N."/>
            <person name="Vallee D."/>
            <person name="Vassiliev H."/>
            <person name="Venkataraman V."/>
            <person name="Vinson J."/>
            <person name="Vo A."/>
            <person name="Wade C."/>
            <person name="Wang S."/>
            <person name="Wangchuk T."/>
            <person name="Wangdi T."/>
            <person name="Whittaker C."/>
            <person name="Wilkinson J."/>
            <person name="Wu Y."/>
            <person name="Wyman D."/>
            <person name="Yadav S."/>
            <person name="Yang S."/>
            <person name="Yang X."/>
            <person name="Yeager S."/>
            <person name="Yee E."/>
            <person name="Young G."/>
            <person name="Zainoun J."/>
            <person name="Zembeck L."/>
            <person name="Zimmer A."/>
            <person name="Zody M."/>
            <person name="Lander E."/>
        </authorList>
    </citation>
    <scope>NUCLEOTIDE SEQUENCE [LARGE SCALE GENOMIC DNA]</scope>
</reference>
<evidence type="ECO:0000259" key="4">
    <source>
        <dbReference type="PROSITE" id="PS51034"/>
    </source>
</evidence>
<keyword evidence="1" id="KW-0732">Signal</keyword>
<keyword evidence="3" id="KW-0472">Membrane</keyword>
<proteinExistence type="predicted"/>
<dbReference type="InParanoid" id="H2YH39"/>
<dbReference type="Pfam" id="PF00100">
    <property type="entry name" value="Zona_pellucida"/>
    <property type="match status" value="1"/>
</dbReference>
<feature type="transmembrane region" description="Helical" evidence="3">
    <location>
        <begin position="230"/>
        <end position="255"/>
    </location>
</feature>
<dbReference type="Ensembl" id="ENSCSAVT00000004705.1">
    <property type="protein sequence ID" value="ENSCSAVP00000004638.1"/>
    <property type="gene ID" value="ENSCSAVG00000002767.1"/>
</dbReference>
<dbReference type="InterPro" id="IPR055355">
    <property type="entry name" value="ZP-C"/>
</dbReference>
<reference evidence="5" key="3">
    <citation type="submission" date="2025-09" db="UniProtKB">
        <authorList>
            <consortium name="Ensembl"/>
        </authorList>
    </citation>
    <scope>IDENTIFICATION</scope>
</reference>
<feature type="domain" description="ZP" evidence="4">
    <location>
        <begin position="1"/>
        <end position="175"/>
    </location>
</feature>
<evidence type="ECO:0000256" key="2">
    <source>
        <dbReference type="ARBA" id="ARBA00023157"/>
    </source>
</evidence>
<evidence type="ECO:0000256" key="1">
    <source>
        <dbReference type="ARBA" id="ARBA00022729"/>
    </source>
</evidence>
<accession>H2YH39</accession>
<sequence>MFMQFSCSYALNLNMTLGAPLTPTNRDVKIDSGIAEGKFVIDLKLWEANYTVTPYISPNAVVANDFIYVTVDAKTADPGRFKLQVTSAKATPTSSPTDPISYPLLVGGCSNPAEVLPDGIVVDTNGAGLEGKFKFRVFQFLNLSPGQPQLVYIHVEAHLCDQVLEGNCNISCPGGLSGRRRRGLHFNSDNTILASSQPIYVQKRKKRDDDDINSNKKGIQGAFTWAKGSWLALTVVILIIVLIVVLLSALCVLIYRSSRNVPQDFKPLIENPSYRKDNA</sequence>
<dbReference type="InterPro" id="IPR042235">
    <property type="entry name" value="ZP-C_dom"/>
</dbReference>
<dbReference type="PROSITE" id="PS51034">
    <property type="entry name" value="ZP_2"/>
    <property type="match status" value="1"/>
</dbReference>
<dbReference type="AlphaFoldDB" id="H2YH39"/>
<evidence type="ECO:0000313" key="6">
    <source>
        <dbReference type="Proteomes" id="UP000007875"/>
    </source>
</evidence>
<dbReference type="Gene3D" id="2.60.40.4100">
    <property type="entry name" value="Zona pellucida, ZP-C domain"/>
    <property type="match status" value="1"/>
</dbReference>
<dbReference type="PANTHER" id="PTHR14002:SF20">
    <property type="entry name" value="ZONA PELLUCIDA-LIKE DOMAIN-CONTAINING PROTEIN 1"/>
    <property type="match status" value="1"/>
</dbReference>
<keyword evidence="3" id="KW-1133">Transmembrane helix</keyword>
<evidence type="ECO:0000256" key="3">
    <source>
        <dbReference type="SAM" id="Phobius"/>
    </source>
</evidence>
<evidence type="ECO:0000313" key="5">
    <source>
        <dbReference type="Ensembl" id="ENSCSAVP00000004638.1"/>
    </source>
</evidence>